<organism evidence="3 4">
    <name type="scientific">Puia dinghuensis</name>
    <dbReference type="NCBI Taxonomy" id="1792502"/>
    <lineage>
        <taxon>Bacteria</taxon>
        <taxon>Pseudomonadati</taxon>
        <taxon>Bacteroidota</taxon>
        <taxon>Chitinophagia</taxon>
        <taxon>Chitinophagales</taxon>
        <taxon>Chitinophagaceae</taxon>
        <taxon>Puia</taxon>
    </lineage>
</organism>
<keyword evidence="3" id="KW-0378">Hydrolase</keyword>
<keyword evidence="1" id="KW-1133">Transmembrane helix</keyword>
<feature type="transmembrane region" description="Helical" evidence="1">
    <location>
        <begin position="155"/>
        <end position="176"/>
    </location>
</feature>
<gene>
    <name evidence="3" type="ORF">GCM10011511_51960</name>
</gene>
<comment type="caution">
    <text evidence="3">The sequence shown here is derived from an EMBL/GenBank/DDBJ whole genome shotgun (WGS) entry which is preliminary data.</text>
</comment>
<keyword evidence="1" id="KW-0472">Membrane</keyword>
<protein>
    <submittedName>
        <fullName evidence="3">Protease</fullName>
    </submittedName>
</protein>
<dbReference type="GO" id="GO:0006508">
    <property type="term" value="P:proteolysis"/>
    <property type="evidence" value="ECO:0007669"/>
    <property type="project" value="UniProtKB-KW"/>
</dbReference>
<evidence type="ECO:0000256" key="1">
    <source>
        <dbReference type="SAM" id="Phobius"/>
    </source>
</evidence>
<feature type="transmembrane region" description="Helical" evidence="1">
    <location>
        <begin position="29"/>
        <end position="56"/>
    </location>
</feature>
<dbReference type="AlphaFoldDB" id="A0A8J2XW65"/>
<feature type="transmembrane region" description="Helical" evidence="1">
    <location>
        <begin position="284"/>
        <end position="302"/>
    </location>
</feature>
<evidence type="ECO:0000313" key="4">
    <source>
        <dbReference type="Proteomes" id="UP000607559"/>
    </source>
</evidence>
<dbReference type="Proteomes" id="UP000607559">
    <property type="component" value="Unassembled WGS sequence"/>
</dbReference>
<dbReference type="EMBL" id="BMJC01000006">
    <property type="protein sequence ID" value="GGB21734.1"/>
    <property type="molecule type" value="Genomic_DNA"/>
</dbReference>
<keyword evidence="1" id="KW-0812">Transmembrane</keyword>
<reference evidence="3" key="2">
    <citation type="submission" date="2020-09" db="EMBL/GenBank/DDBJ databases">
        <authorList>
            <person name="Sun Q."/>
            <person name="Zhou Y."/>
        </authorList>
    </citation>
    <scope>NUCLEOTIDE SEQUENCE</scope>
    <source>
        <strain evidence="3">CGMCC 1.15448</strain>
    </source>
</reference>
<sequence>MFVNYLANITPMADQATKKPVIRQGWLRVLLFAIVFGVLTLLIAIPAIGVVVAGISLDQLKAETITSLSQTLMTNYFWLIVMVELAVSFISVAIFRLWIDRRSLGSLGWSLDAFPNEAVTGLFMGPALLGIAALLMKASGHLEWTDITWDPSTTFVSLGLMAFIAFSEELVFRGYVLGNLMESFSNKWVALILSALLFAIFHFANPGLHTLAFVNLFLAGTLLGINYIYTKNLWFSFFFHLSWNFFQGPILGFHVSGFQLPSVLVAEPKGDLSITGGDFGLEGSILTTAVSVIALCVLALVFEKKYRQASSSTAPGPT</sequence>
<dbReference type="PANTHER" id="PTHR39430:SF1">
    <property type="entry name" value="PROTEASE"/>
    <property type="match status" value="1"/>
</dbReference>
<proteinExistence type="predicted"/>
<evidence type="ECO:0000259" key="2">
    <source>
        <dbReference type="Pfam" id="PF02517"/>
    </source>
</evidence>
<feature type="transmembrane region" description="Helical" evidence="1">
    <location>
        <begin position="76"/>
        <end position="98"/>
    </location>
</feature>
<feature type="domain" description="CAAX prenyl protease 2/Lysostaphin resistance protein A-like" evidence="2">
    <location>
        <begin position="153"/>
        <end position="246"/>
    </location>
</feature>
<feature type="transmembrane region" description="Helical" evidence="1">
    <location>
        <begin position="210"/>
        <end position="229"/>
    </location>
</feature>
<feature type="transmembrane region" description="Helical" evidence="1">
    <location>
        <begin position="118"/>
        <end position="135"/>
    </location>
</feature>
<dbReference type="Pfam" id="PF02517">
    <property type="entry name" value="Rce1-like"/>
    <property type="match status" value="1"/>
</dbReference>
<accession>A0A8J2XW65</accession>
<feature type="transmembrane region" description="Helical" evidence="1">
    <location>
        <begin position="188"/>
        <end position="204"/>
    </location>
</feature>
<keyword evidence="3" id="KW-0645">Protease</keyword>
<reference evidence="3" key="1">
    <citation type="journal article" date="2014" name="Int. J. Syst. Evol. Microbiol.">
        <title>Complete genome sequence of Corynebacterium casei LMG S-19264T (=DSM 44701T), isolated from a smear-ripened cheese.</title>
        <authorList>
            <consortium name="US DOE Joint Genome Institute (JGI-PGF)"/>
            <person name="Walter F."/>
            <person name="Albersmeier A."/>
            <person name="Kalinowski J."/>
            <person name="Ruckert C."/>
        </authorList>
    </citation>
    <scope>NUCLEOTIDE SEQUENCE</scope>
    <source>
        <strain evidence="3">CGMCC 1.15448</strain>
    </source>
</reference>
<dbReference type="PANTHER" id="PTHR39430">
    <property type="entry name" value="MEMBRANE-ASSOCIATED PROTEASE-RELATED"/>
    <property type="match status" value="1"/>
</dbReference>
<dbReference type="GO" id="GO:0004175">
    <property type="term" value="F:endopeptidase activity"/>
    <property type="evidence" value="ECO:0007669"/>
    <property type="project" value="UniProtKB-ARBA"/>
</dbReference>
<name>A0A8J2XW65_9BACT</name>
<feature type="transmembrane region" description="Helical" evidence="1">
    <location>
        <begin position="241"/>
        <end position="264"/>
    </location>
</feature>
<evidence type="ECO:0000313" key="3">
    <source>
        <dbReference type="EMBL" id="GGB21734.1"/>
    </source>
</evidence>
<dbReference type="InterPro" id="IPR003675">
    <property type="entry name" value="Rce1/LyrA-like_dom"/>
</dbReference>
<dbReference type="GO" id="GO:0080120">
    <property type="term" value="P:CAAX-box protein maturation"/>
    <property type="evidence" value="ECO:0007669"/>
    <property type="project" value="UniProtKB-ARBA"/>
</dbReference>
<keyword evidence="4" id="KW-1185">Reference proteome</keyword>